<evidence type="ECO:0000313" key="1">
    <source>
        <dbReference type="EMBL" id="MBC9797573.1"/>
    </source>
</evidence>
<proteinExistence type="predicted"/>
<dbReference type="RefSeq" id="WP_187966706.1">
    <property type="nucleotide sequence ID" value="NZ_JACVDC010000064.1"/>
</dbReference>
<gene>
    <name evidence="1" type="primary">lptC</name>
    <name evidence="1" type="ORF">IBL28_16470</name>
</gene>
<dbReference type="NCBIfam" id="TIGR04409">
    <property type="entry name" value="LptC_YrbK"/>
    <property type="match status" value="1"/>
</dbReference>
<dbReference type="InterPro" id="IPR010664">
    <property type="entry name" value="LipoPS_assembly_LptC-rel"/>
</dbReference>
<keyword evidence="2" id="KW-1185">Reference proteome</keyword>
<evidence type="ECO:0000313" key="2">
    <source>
        <dbReference type="Proteomes" id="UP000653730"/>
    </source>
</evidence>
<dbReference type="GO" id="GO:0005886">
    <property type="term" value="C:plasma membrane"/>
    <property type="evidence" value="ECO:0007669"/>
    <property type="project" value="InterPro"/>
</dbReference>
<name>A0A926Q3H7_9FLAO</name>
<dbReference type="Pfam" id="PF06835">
    <property type="entry name" value="LptC"/>
    <property type="match status" value="1"/>
</dbReference>
<organism evidence="1 2">
    <name type="scientific">Sinomicrobium weinanense</name>
    <dbReference type="NCBI Taxonomy" id="2842200"/>
    <lineage>
        <taxon>Bacteria</taxon>
        <taxon>Pseudomonadati</taxon>
        <taxon>Bacteroidota</taxon>
        <taxon>Flavobacteriia</taxon>
        <taxon>Flavobacteriales</taxon>
        <taxon>Flavobacteriaceae</taxon>
        <taxon>Sinomicrobium</taxon>
    </lineage>
</organism>
<dbReference type="InterPro" id="IPR026265">
    <property type="entry name" value="LptC"/>
</dbReference>
<dbReference type="PROSITE" id="PS51257">
    <property type="entry name" value="PROKAR_LIPOPROTEIN"/>
    <property type="match status" value="1"/>
</dbReference>
<sequence>MKQRLNHILKRIVTAFAVAMFFSCNSSFEDIRKIDEPQRFPVGVAENFRLIYTDSARIKATLTSSLSKDFSNQEFPYQEFPEGLKVDFFDKDKNKSTVTADYGIIYQATDMTDLRGNVILHTHDGKKLETSQLYWDQKNKWVFTKERFIYTNPEDGTIMNGEGIEFSQDFDEGKGQVRAYKVDGVKDIEVSEEDSLENIEPSGENEG</sequence>
<comment type="caution">
    <text evidence="1">The sequence shown here is derived from an EMBL/GenBank/DDBJ whole genome shotgun (WGS) entry which is preliminary data.</text>
</comment>
<dbReference type="Proteomes" id="UP000653730">
    <property type="component" value="Unassembled WGS sequence"/>
</dbReference>
<dbReference type="AlphaFoldDB" id="A0A926Q3H7"/>
<reference evidence="1 2" key="1">
    <citation type="submission" date="2020-09" db="EMBL/GenBank/DDBJ databases">
        <title>Sinomicrobium weinanense sp. nov., a halophilic bacteria isolated from saline-alkali soil.</title>
        <authorList>
            <person name="Wu P."/>
            <person name="Ren H."/>
            <person name="Mei Y."/>
            <person name="Liang Y."/>
            <person name="Chen Z."/>
        </authorList>
    </citation>
    <scope>NUCLEOTIDE SEQUENCE [LARGE SCALE GENOMIC DNA]</scope>
    <source>
        <strain evidence="1 2">FJxs</strain>
    </source>
</reference>
<dbReference type="GO" id="GO:0015221">
    <property type="term" value="F:lipopolysaccharide transmembrane transporter activity"/>
    <property type="evidence" value="ECO:0007669"/>
    <property type="project" value="InterPro"/>
</dbReference>
<accession>A0A926Q3H7</accession>
<dbReference type="EMBL" id="JACVDC010000064">
    <property type="protein sequence ID" value="MBC9797573.1"/>
    <property type="molecule type" value="Genomic_DNA"/>
</dbReference>
<protein>
    <submittedName>
        <fullName evidence="1">LPS export ABC transporter periplasmic protein LptC</fullName>
    </submittedName>
</protein>
<dbReference type="Gene3D" id="2.60.450.10">
    <property type="entry name" value="Lipopolysaccharide (LPS) transport protein A like domain"/>
    <property type="match status" value="1"/>
</dbReference>